<name>A0A1M5QEC9_9GAMM</name>
<feature type="domain" description="VOC" evidence="1">
    <location>
        <begin position="146"/>
        <end position="270"/>
    </location>
</feature>
<keyword evidence="2" id="KW-0560">Oxidoreductase</keyword>
<dbReference type="Gene3D" id="3.10.180.10">
    <property type="entry name" value="2,3-Dihydroxybiphenyl 1,2-Dioxygenase, domain 1"/>
    <property type="match status" value="2"/>
</dbReference>
<sequence>MASSSPKISALAYTVVESTNLAAWRDYATQVLGMAAIDAADGSLWLKMDARDFRIVVVPGAQDRYSASGLLAADAAAFDAAVAALGAAGIAVEAGSKDLAAARRVERLARFTDPAGNHHELVLGDTSAQTPFVSPLGVTFKTGAYGVGHTVLPSLPFEPQLALFKDVLGMGLSDVFNFQMGPDAPVIRIYFLHGASGRHHSVALAEMPNPAGCVHMMVEVATLTEVGQAYDRMRAHGVKEMATMGEHENDKMTSFYMMTPGNFAIEYGYGGLIVDPPTWQTTYTQRVSIWGHDFSVGFR</sequence>
<dbReference type="RefSeq" id="WP_072898065.1">
    <property type="nucleotide sequence ID" value="NZ_FQWZ01000006.1"/>
</dbReference>
<dbReference type="Proteomes" id="UP000199758">
    <property type="component" value="Unassembled WGS sequence"/>
</dbReference>
<dbReference type="OrthoDB" id="9803142at2"/>
<dbReference type="InterPro" id="IPR037523">
    <property type="entry name" value="VOC_core"/>
</dbReference>
<organism evidence="2 3">
    <name type="scientific">Hydrocarboniphaga daqingensis</name>
    <dbReference type="NCBI Taxonomy" id="490188"/>
    <lineage>
        <taxon>Bacteria</taxon>
        <taxon>Pseudomonadati</taxon>
        <taxon>Pseudomonadota</taxon>
        <taxon>Gammaproteobacteria</taxon>
        <taxon>Nevskiales</taxon>
        <taxon>Nevskiaceae</taxon>
        <taxon>Hydrocarboniphaga</taxon>
    </lineage>
</organism>
<dbReference type="Pfam" id="PF22632">
    <property type="entry name" value="BphC_D1"/>
    <property type="match status" value="1"/>
</dbReference>
<dbReference type="PROSITE" id="PS51819">
    <property type="entry name" value="VOC"/>
    <property type="match status" value="2"/>
</dbReference>
<dbReference type="Pfam" id="PF00903">
    <property type="entry name" value="Glyoxalase"/>
    <property type="match status" value="1"/>
</dbReference>
<keyword evidence="3" id="KW-1185">Reference proteome</keyword>
<dbReference type="InterPro" id="IPR029068">
    <property type="entry name" value="Glyas_Bleomycin-R_OHBP_Dase"/>
</dbReference>
<protein>
    <submittedName>
        <fullName evidence="2">3,4-dihydroxy-9,10-secoandrosta-1,3,5(10)-triene-9,17-dione 4,5-dioxygenase</fullName>
    </submittedName>
</protein>
<dbReference type="InterPro" id="IPR004360">
    <property type="entry name" value="Glyas_Fos-R_dOase_dom"/>
</dbReference>
<feature type="domain" description="VOC" evidence="1">
    <location>
        <begin position="10"/>
        <end position="124"/>
    </location>
</feature>
<keyword evidence="2" id="KW-0223">Dioxygenase</keyword>
<proteinExistence type="predicted"/>
<dbReference type="EMBL" id="FQWZ01000006">
    <property type="protein sequence ID" value="SHH12210.1"/>
    <property type="molecule type" value="Genomic_DNA"/>
</dbReference>
<accession>A0A1M5QEC9</accession>
<dbReference type="CDD" id="cd07237">
    <property type="entry name" value="BphC1-RGP6_C_like"/>
    <property type="match status" value="1"/>
</dbReference>
<evidence type="ECO:0000313" key="3">
    <source>
        <dbReference type="Proteomes" id="UP000199758"/>
    </source>
</evidence>
<dbReference type="GO" id="GO:0051213">
    <property type="term" value="F:dioxygenase activity"/>
    <property type="evidence" value="ECO:0007669"/>
    <property type="project" value="UniProtKB-KW"/>
</dbReference>
<dbReference type="STRING" id="490188.SAMN04488068_2550"/>
<evidence type="ECO:0000313" key="2">
    <source>
        <dbReference type="EMBL" id="SHH12210.1"/>
    </source>
</evidence>
<reference evidence="2 3" key="1">
    <citation type="submission" date="2016-11" db="EMBL/GenBank/DDBJ databases">
        <authorList>
            <person name="Jaros S."/>
            <person name="Januszkiewicz K."/>
            <person name="Wedrychowicz H."/>
        </authorList>
    </citation>
    <scope>NUCLEOTIDE SEQUENCE [LARGE SCALE GENOMIC DNA]</scope>
    <source>
        <strain evidence="2 3">CGMCC 1.7049</strain>
    </source>
</reference>
<dbReference type="SUPFAM" id="SSF54593">
    <property type="entry name" value="Glyoxalase/Bleomycin resistance protein/Dihydroxybiphenyl dioxygenase"/>
    <property type="match status" value="1"/>
</dbReference>
<dbReference type="AlphaFoldDB" id="A0A1M5QEC9"/>
<gene>
    <name evidence="2" type="ORF">SAMN04488068_2550</name>
</gene>
<evidence type="ECO:0000259" key="1">
    <source>
        <dbReference type="PROSITE" id="PS51819"/>
    </source>
</evidence>